<dbReference type="HOGENOM" id="CLU_161233_0_0_11"/>
<reference evidence="1 2" key="1">
    <citation type="submission" date="2015-04" db="EMBL/GenBank/DDBJ databases">
        <title>Complete Genome Sequence of Brevibacterium flavum ATCC 15168.</title>
        <authorList>
            <person name="Ahn J."/>
            <person name="Park G."/>
            <person name="Jeon W."/>
            <person name="Jang Y."/>
            <person name="Jang M."/>
            <person name="Lee H."/>
            <person name="Lee H."/>
        </authorList>
    </citation>
    <scope>NUCLEOTIDE SEQUENCE [LARGE SCALE GENOMIC DNA]</scope>
    <source>
        <strain evidence="1 2">ATCC 15168</strain>
    </source>
</reference>
<evidence type="ECO:0000313" key="1">
    <source>
        <dbReference type="EMBL" id="AKF27790.1"/>
    </source>
</evidence>
<accession>A0A0F6Z612</accession>
<sequence>MRQLIPLSDIEERVGGLGEVQALEAEDLIEDATAHIEAFCTKGIPDPVPDRVKLVCRRMVLRALNAGDVPTGLDSVQNSAGPFSQTVQLTSGSTDGGTWLTRADRKLLRRWRHGAFSVPIR</sequence>
<dbReference type="EMBL" id="CP011309">
    <property type="protein sequence ID" value="AKF27790.1"/>
    <property type="molecule type" value="Genomic_DNA"/>
</dbReference>
<organism evidence="1 2">
    <name type="scientific">[Brevibacterium] flavum</name>
    <dbReference type="NCBI Taxonomy" id="92706"/>
    <lineage>
        <taxon>Bacteria</taxon>
        <taxon>Bacillati</taxon>
        <taxon>Actinomycetota</taxon>
        <taxon>Actinomycetes</taxon>
        <taxon>Mycobacteriales</taxon>
        <taxon>Corynebacteriaceae</taxon>
        <taxon>Corynebacterium</taxon>
    </lineage>
</organism>
<evidence type="ECO:0008006" key="3">
    <source>
        <dbReference type="Google" id="ProtNLM"/>
    </source>
</evidence>
<dbReference type="Proteomes" id="UP000034037">
    <property type="component" value="Chromosome"/>
</dbReference>
<gene>
    <name evidence="1" type="ORF">YH66_09620</name>
</gene>
<evidence type="ECO:0000313" key="2">
    <source>
        <dbReference type="Proteomes" id="UP000034037"/>
    </source>
</evidence>
<protein>
    <recommendedName>
        <fullName evidence="3">Head-to-tail adaptor</fullName>
    </recommendedName>
</protein>
<name>A0A0F6Z612_9CORY</name>
<keyword evidence="2" id="KW-1185">Reference proteome</keyword>
<dbReference type="AlphaFoldDB" id="A0A0F6Z612"/>
<proteinExistence type="predicted"/>